<feature type="chain" id="PRO_5047349229" evidence="1">
    <location>
        <begin position="24"/>
        <end position="193"/>
    </location>
</feature>
<protein>
    <submittedName>
        <fullName evidence="2">Uncharacterized protein</fullName>
    </submittedName>
</protein>
<keyword evidence="3" id="KW-1185">Reference proteome</keyword>
<evidence type="ECO:0000256" key="1">
    <source>
        <dbReference type="SAM" id="SignalP"/>
    </source>
</evidence>
<proteinExistence type="predicted"/>
<accession>A0ABX8J469</accession>
<dbReference type="EMBL" id="CP076723">
    <property type="protein sequence ID" value="QWV92796.1"/>
    <property type="molecule type" value="Genomic_DNA"/>
</dbReference>
<name>A0ABX8J469_9BACT</name>
<reference evidence="2 3" key="1">
    <citation type="submission" date="2021-06" db="EMBL/GenBank/DDBJ databases">
        <title>Gemonas diversity in paddy soil.</title>
        <authorList>
            <person name="Liu G."/>
        </authorList>
    </citation>
    <scope>NUCLEOTIDE SEQUENCE [LARGE SCALE GENOMIC DNA]</scope>
    <source>
        <strain evidence="2 3">RG10</strain>
    </source>
</reference>
<gene>
    <name evidence="2" type="ORF">KP004_16680</name>
</gene>
<sequence length="193" mass="21919">MYRHKTVWSLAATALLIAVIAVDNNHGTGHRIFAPGRETVTVASPEKAYHVWQHKGVKGRTLVLFDRYPHMHGRFNYEGEPQLEHSNLIEYSIFQNVIRKLYFIVPDENWVEFLQQPTTKVIKPIAGLERGVSLYDLNGLPMIGTTPSSLPHIPEQVLVYINGDVFDARQAQDLLTRKGISSDITVIYQGNRK</sequence>
<evidence type="ECO:0000313" key="3">
    <source>
        <dbReference type="Proteomes" id="UP000683557"/>
    </source>
</evidence>
<dbReference type="RefSeq" id="WP_216799556.1">
    <property type="nucleotide sequence ID" value="NZ_CP076723.1"/>
</dbReference>
<feature type="signal peptide" evidence="1">
    <location>
        <begin position="1"/>
        <end position="23"/>
    </location>
</feature>
<keyword evidence="1" id="KW-0732">Signal</keyword>
<dbReference type="Proteomes" id="UP000683557">
    <property type="component" value="Chromosome"/>
</dbReference>
<organism evidence="2 3">
    <name type="scientific">Geomonas oryzisoli</name>
    <dbReference type="NCBI Taxonomy" id="2847992"/>
    <lineage>
        <taxon>Bacteria</taxon>
        <taxon>Pseudomonadati</taxon>
        <taxon>Thermodesulfobacteriota</taxon>
        <taxon>Desulfuromonadia</taxon>
        <taxon>Geobacterales</taxon>
        <taxon>Geobacteraceae</taxon>
        <taxon>Geomonas</taxon>
    </lineage>
</organism>
<evidence type="ECO:0000313" key="2">
    <source>
        <dbReference type="EMBL" id="QWV92796.1"/>
    </source>
</evidence>